<evidence type="ECO:0000313" key="12">
    <source>
        <dbReference type="EMBL" id="PLT30301.1"/>
    </source>
</evidence>
<keyword evidence="4" id="KW-1003">Cell membrane</keyword>
<evidence type="ECO:0000259" key="11">
    <source>
        <dbReference type="Pfam" id="PF00909"/>
    </source>
</evidence>
<dbReference type="GO" id="GO:0005886">
    <property type="term" value="C:plasma membrane"/>
    <property type="evidence" value="ECO:0007669"/>
    <property type="project" value="UniProtKB-SubCell"/>
</dbReference>
<dbReference type="Pfam" id="PF00909">
    <property type="entry name" value="Ammonium_transp"/>
    <property type="match status" value="1"/>
</dbReference>
<feature type="transmembrane region" description="Helical" evidence="10">
    <location>
        <begin position="313"/>
        <end position="332"/>
    </location>
</feature>
<protein>
    <recommendedName>
        <fullName evidence="9 10">Ammonium transporter</fullName>
    </recommendedName>
</protein>
<keyword evidence="13" id="KW-1185">Reference proteome</keyword>
<evidence type="ECO:0000256" key="10">
    <source>
        <dbReference type="RuleBase" id="RU362002"/>
    </source>
</evidence>
<dbReference type="Gene3D" id="1.10.3430.10">
    <property type="entry name" value="Ammonium transporter AmtB like domains"/>
    <property type="match status" value="1"/>
</dbReference>
<reference evidence="12 13" key="1">
    <citation type="submission" date="2017-11" db="EMBL/GenBank/DDBJ databases">
        <title>Comparitive Functional Genomics of Dry Heat Resistant strains isolated from the Viking Spacecraft.</title>
        <authorList>
            <person name="Seuylemezian A."/>
            <person name="Cooper K."/>
            <person name="Vaishampayan P."/>
        </authorList>
    </citation>
    <scope>NUCLEOTIDE SEQUENCE [LARGE SCALE GENOMIC DNA]</scope>
    <source>
        <strain evidence="12 13">V1-29</strain>
    </source>
</reference>
<feature type="transmembrane region" description="Helical" evidence="10">
    <location>
        <begin position="42"/>
        <end position="62"/>
    </location>
</feature>
<gene>
    <name evidence="12" type="ORF">CUU66_08135</name>
</gene>
<proteinExistence type="inferred from homology"/>
<dbReference type="OrthoDB" id="9814202at2"/>
<dbReference type="FunFam" id="1.10.3430.10:FF:000007">
    <property type="entry name" value="Ammonium transporter"/>
    <property type="match status" value="1"/>
</dbReference>
<dbReference type="NCBIfam" id="TIGR00836">
    <property type="entry name" value="amt"/>
    <property type="match status" value="1"/>
</dbReference>
<evidence type="ECO:0000256" key="8">
    <source>
        <dbReference type="ARBA" id="ARBA00023177"/>
    </source>
</evidence>
<name>A0A2N5M7G9_9BACI</name>
<keyword evidence="8 10" id="KW-0924">Ammonia transport</keyword>
<comment type="caution">
    <text evidence="12">The sequence shown here is derived from an EMBL/GenBank/DDBJ whole genome shotgun (WGS) entry which is preliminary data.</text>
</comment>
<keyword evidence="6 10" id="KW-1133">Transmembrane helix</keyword>
<feature type="transmembrane region" description="Helical" evidence="10">
    <location>
        <begin position="167"/>
        <end position="184"/>
    </location>
</feature>
<dbReference type="InterPro" id="IPR029020">
    <property type="entry name" value="Ammonium/urea_transptr"/>
</dbReference>
<evidence type="ECO:0000256" key="3">
    <source>
        <dbReference type="ARBA" id="ARBA00022448"/>
    </source>
</evidence>
<dbReference type="InterPro" id="IPR024041">
    <property type="entry name" value="NH4_transpt_AmtB-like_dom"/>
</dbReference>
<feature type="transmembrane region" description="Helical" evidence="10">
    <location>
        <begin position="196"/>
        <end position="214"/>
    </location>
</feature>
<dbReference type="SUPFAM" id="SSF111352">
    <property type="entry name" value="Ammonium transporter"/>
    <property type="match status" value="1"/>
</dbReference>
<keyword evidence="3 10" id="KW-0813">Transport</keyword>
<dbReference type="InterPro" id="IPR018047">
    <property type="entry name" value="Ammonium_transpt_CS"/>
</dbReference>
<feature type="transmembrane region" description="Helical" evidence="10">
    <location>
        <begin position="226"/>
        <end position="246"/>
    </location>
</feature>
<dbReference type="Proteomes" id="UP000234748">
    <property type="component" value="Unassembled WGS sequence"/>
</dbReference>
<feature type="transmembrane region" description="Helical" evidence="10">
    <location>
        <begin position="258"/>
        <end position="279"/>
    </location>
</feature>
<feature type="transmembrane region" description="Helical" evidence="10">
    <location>
        <begin position="6"/>
        <end position="30"/>
    </location>
</feature>
<organism evidence="12 13">
    <name type="scientific">Peribacillus deserti</name>
    <dbReference type="NCBI Taxonomy" id="673318"/>
    <lineage>
        <taxon>Bacteria</taxon>
        <taxon>Bacillati</taxon>
        <taxon>Bacillota</taxon>
        <taxon>Bacilli</taxon>
        <taxon>Bacillales</taxon>
        <taxon>Bacillaceae</taxon>
        <taxon>Peribacillus</taxon>
    </lineage>
</organism>
<evidence type="ECO:0000313" key="13">
    <source>
        <dbReference type="Proteomes" id="UP000234748"/>
    </source>
</evidence>
<sequence>MLMLNDSVFMFFCTLLVWLMTPGIALFYGGMVRSKNVLSTAMHSYIPMAIVSILWVMIGYSLSFSTGGNAWIGNLDWVGLKGVTFEANPDYSETIPHNLFMMFQLTFAVLTTALISGAVAERMKFSAFVVFTILWSLLAYAPVAHWVWGVGGWLRELGALDFAGGNVVHISSGVTGLVLAIYLGKRKESETSTPHNLPLTVLGGSLIWFGWYGFNVGSALTLNEVAMTVFINTAIAAAAGIIGWVLIEWKINKKPTMLGSISGAIAGLVAITPACGFVTPASSIIIGFIGGAVCFWGVFSLKKKLGYDDALDAFGLHGIGGTWGGIATGLFATTSVNEAGADGLFYGNISLLFKQLAGIGATYVFIAIVTFIIIKVIHAVMPVRVNEEEEYIGLDLTLHGEKAYHESNL</sequence>
<dbReference type="PANTHER" id="PTHR43029:SF10">
    <property type="entry name" value="AMMONIUM TRANSPORTER MEP2"/>
    <property type="match status" value="1"/>
</dbReference>
<dbReference type="EMBL" id="PGUY01000023">
    <property type="protein sequence ID" value="PLT30301.1"/>
    <property type="molecule type" value="Genomic_DNA"/>
</dbReference>
<evidence type="ECO:0000256" key="7">
    <source>
        <dbReference type="ARBA" id="ARBA00023136"/>
    </source>
</evidence>
<accession>A0A2N5M7G9</accession>
<comment type="similarity">
    <text evidence="2 10">Belongs to the ammonia transporter channel (TC 1.A.11.2) family.</text>
</comment>
<feature type="transmembrane region" description="Helical" evidence="10">
    <location>
        <begin position="127"/>
        <end position="147"/>
    </location>
</feature>
<evidence type="ECO:0000256" key="5">
    <source>
        <dbReference type="ARBA" id="ARBA00022692"/>
    </source>
</evidence>
<feature type="transmembrane region" description="Helical" evidence="10">
    <location>
        <begin position="285"/>
        <end position="301"/>
    </location>
</feature>
<keyword evidence="5 10" id="KW-0812">Transmembrane</keyword>
<evidence type="ECO:0000256" key="6">
    <source>
        <dbReference type="ARBA" id="ARBA00022989"/>
    </source>
</evidence>
<feature type="transmembrane region" description="Helical" evidence="10">
    <location>
        <begin position="352"/>
        <end position="374"/>
    </location>
</feature>
<comment type="subcellular location">
    <subcellularLocation>
        <location evidence="1 10">Cell membrane</location>
        <topology evidence="1 10">Multi-pass membrane protein</topology>
    </subcellularLocation>
</comment>
<feature type="transmembrane region" description="Helical" evidence="10">
    <location>
        <begin position="99"/>
        <end position="120"/>
    </location>
</feature>
<dbReference type="AlphaFoldDB" id="A0A2N5M7G9"/>
<evidence type="ECO:0000256" key="1">
    <source>
        <dbReference type="ARBA" id="ARBA00004651"/>
    </source>
</evidence>
<dbReference type="PROSITE" id="PS01219">
    <property type="entry name" value="AMMONIUM_TRANSP"/>
    <property type="match status" value="1"/>
</dbReference>
<keyword evidence="7 10" id="KW-0472">Membrane</keyword>
<dbReference type="PANTHER" id="PTHR43029">
    <property type="entry name" value="AMMONIUM TRANSPORTER MEP2"/>
    <property type="match status" value="1"/>
</dbReference>
<evidence type="ECO:0000256" key="4">
    <source>
        <dbReference type="ARBA" id="ARBA00022475"/>
    </source>
</evidence>
<feature type="domain" description="Ammonium transporter AmtB-like" evidence="11">
    <location>
        <begin position="8"/>
        <end position="404"/>
    </location>
</feature>
<dbReference type="InterPro" id="IPR001905">
    <property type="entry name" value="Ammonium_transpt"/>
</dbReference>
<evidence type="ECO:0000256" key="9">
    <source>
        <dbReference type="ARBA" id="ARBA00050025"/>
    </source>
</evidence>
<evidence type="ECO:0000256" key="2">
    <source>
        <dbReference type="ARBA" id="ARBA00005887"/>
    </source>
</evidence>
<dbReference type="GO" id="GO:0008519">
    <property type="term" value="F:ammonium channel activity"/>
    <property type="evidence" value="ECO:0007669"/>
    <property type="project" value="InterPro"/>
</dbReference>